<keyword evidence="1" id="KW-0732">Signal</keyword>
<evidence type="ECO:0008006" key="4">
    <source>
        <dbReference type="Google" id="ProtNLM"/>
    </source>
</evidence>
<accession>A0AAE9ZDT4</accession>
<keyword evidence="3" id="KW-1185">Reference proteome</keyword>
<dbReference type="KEGG" id="hfl:PUV54_14270"/>
<protein>
    <recommendedName>
        <fullName evidence="4">DUF2268 domain-containing protein</fullName>
    </recommendedName>
</protein>
<dbReference type="Pfam" id="PF18958">
    <property type="entry name" value="DUF5700"/>
    <property type="match status" value="1"/>
</dbReference>
<gene>
    <name evidence="2" type="ORF">PUV54_14270</name>
</gene>
<name>A0AAE9ZDT4_9PROT</name>
<reference evidence="2" key="1">
    <citation type="submission" date="2023-02" db="EMBL/GenBank/DDBJ databases">
        <title>Genome sequence of Hyphococcus flavus.</title>
        <authorList>
            <person name="Rong J.-C."/>
            <person name="Zhao Q."/>
            <person name="Yi M."/>
            <person name="Wu J.-Y."/>
        </authorList>
    </citation>
    <scope>NUCLEOTIDE SEQUENCE</scope>
    <source>
        <strain evidence="2">MCCC 1K03223</strain>
    </source>
</reference>
<feature type="signal peptide" evidence="1">
    <location>
        <begin position="1"/>
        <end position="23"/>
    </location>
</feature>
<proteinExistence type="predicted"/>
<organism evidence="2 3">
    <name type="scientific">Hyphococcus flavus</name>
    <dbReference type="NCBI Taxonomy" id="1866326"/>
    <lineage>
        <taxon>Bacteria</taxon>
        <taxon>Pseudomonadati</taxon>
        <taxon>Pseudomonadota</taxon>
        <taxon>Alphaproteobacteria</taxon>
        <taxon>Parvularculales</taxon>
        <taxon>Parvularculaceae</taxon>
        <taxon>Hyphococcus</taxon>
    </lineage>
</organism>
<feature type="chain" id="PRO_5041920852" description="DUF2268 domain-containing protein" evidence="1">
    <location>
        <begin position="24"/>
        <end position="375"/>
    </location>
</feature>
<evidence type="ECO:0000313" key="3">
    <source>
        <dbReference type="Proteomes" id="UP001214043"/>
    </source>
</evidence>
<dbReference type="AlphaFoldDB" id="A0AAE9ZDT4"/>
<evidence type="ECO:0000256" key="1">
    <source>
        <dbReference type="SAM" id="SignalP"/>
    </source>
</evidence>
<dbReference type="EMBL" id="CP118166">
    <property type="protein sequence ID" value="WDI31117.1"/>
    <property type="molecule type" value="Genomic_DNA"/>
</dbReference>
<dbReference type="Proteomes" id="UP001214043">
    <property type="component" value="Chromosome"/>
</dbReference>
<dbReference type="InterPro" id="IPR043754">
    <property type="entry name" value="DUF5700"/>
</dbReference>
<evidence type="ECO:0000313" key="2">
    <source>
        <dbReference type="EMBL" id="WDI31117.1"/>
    </source>
</evidence>
<dbReference type="RefSeq" id="WP_274492939.1">
    <property type="nucleotide sequence ID" value="NZ_CP118166.1"/>
</dbReference>
<sequence length="375" mass="41412">MKKTITTLLSAITLMSASATQHAAAQNIGVTIDAGLAEFLLSKVCSGETIDEDEVRAMHVVQSQVKHHDNLTGNRDMDALIDGLKSAAQCETPENDAYLFGPVVEETQKFRDAVAFFKSRAPEIEAYVAESLAAYAPADLEYQGELVLSIVGNNCGGFSMDGRFYLALNCLRDSYEQEFSAAKIISAHETYHAVQYAFFYPFEEDIARVKTRDDAFDYLFMNLLIEGTAEYAADSREVEGEGLLTNLLKRFARSGYRQAAYLTRVFGYTADMLNAGDDIRARIEDVYNLGFGGGNGQVFYYAGAVMAGHVEEAFGRDALICIMGQPPEQFVRAYQAAALRASDEAVPVLAPSMVKAAKRLSDKRERNLRYERCVQ</sequence>